<dbReference type="Pfam" id="PF01522">
    <property type="entry name" value="Polysacc_deac_1"/>
    <property type="match status" value="1"/>
</dbReference>
<organism evidence="2">
    <name type="scientific">freshwater metagenome</name>
    <dbReference type="NCBI Taxonomy" id="449393"/>
    <lineage>
        <taxon>unclassified sequences</taxon>
        <taxon>metagenomes</taxon>
        <taxon>ecological metagenomes</taxon>
    </lineage>
</organism>
<dbReference type="PROSITE" id="PS51677">
    <property type="entry name" value="NODB"/>
    <property type="match status" value="1"/>
</dbReference>
<sequence length="256" mass="28920">MLRREFLAASAAGFFFPDINNSPKPPILVPERAIEGVVKNHLGRFGFAKQQLPVGRIKTLPVSNVKRIAWTVDDGSSTEGIKDYLDFMQERDLRMTFFITSSYPGWISNRAQVQELVDSGNLQLANHTHLHPSLRGSSNARITQELTNCGKFIEDTFGVQAQPYYRPPYGHIDARVESIASELGYTSPIMWSGSLGDSSRQRRQSITQLGSKYIQDGVILLDHFNARTPKPVFDELFKLLEQRKLLTVTLDDVFFN</sequence>
<evidence type="ECO:0000313" key="2">
    <source>
        <dbReference type="EMBL" id="CAB4555979.1"/>
    </source>
</evidence>
<dbReference type="EMBL" id="CAEZTB010000064">
    <property type="protein sequence ID" value="CAB4555979.1"/>
    <property type="molecule type" value="Genomic_DNA"/>
</dbReference>
<name>A0A6J6D036_9ZZZZ</name>
<proteinExistence type="predicted"/>
<dbReference type="Gene3D" id="3.20.20.370">
    <property type="entry name" value="Glycoside hydrolase/deacetylase"/>
    <property type="match status" value="1"/>
</dbReference>
<dbReference type="InterPro" id="IPR050248">
    <property type="entry name" value="Polysacc_deacetylase_ArnD"/>
</dbReference>
<dbReference type="InterPro" id="IPR002509">
    <property type="entry name" value="NODB_dom"/>
</dbReference>
<dbReference type="PANTHER" id="PTHR10587">
    <property type="entry name" value="GLYCOSYL TRANSFERASE-RELATED"/>
    <property type="match status" value="1"/>
</dbReference>
<dbReference type="SUPFAM" id="SSF88713">
    <property type="entry name" value="Glycoside hydrolase/deacetylase"/>
    <property type="match status" value="1"/>
</dbReference>
<dbReference type="InterPro" id="IPR011330">
    <property type="entry name" value="Glyco_hydro/deAcase_b/a-brl"/>
</dbReference>
<dbReference type="AlphaFoldDB" id="A0A6J6D036"/>
<dbReference type="CDD" id="cd10917">
    <property type="entry name" value="CE4_NodB_like_6s_7s"/>
    <property type="match status" value="1"/>
</dbReference>
<accession>A0A6J6D036</accession>
<dbReference type="GO" id="GO:0005975">
    <property type="term" value="P:carbohydrate metabolic process"/>
    <property type="evidence" value="ECO:0007669"/>
    <property type="project" value="InterPro"/>
</dbReference>
<dbReference type="GO" id="GO:0016810">
    <property type="term" value="F:hydrolase activity, acting on carbon-nitrogen (but not peptide) bonds"/>
    <property type="evidence" value="ECO:0007669"/>
    <property type="project" value="InterPro"/>
</dbReference>
<gene>
    <name evidence="2" type="ORF">UFOPK1581_00477</name>
</gene>
<protein>
    <submittedName>
        <fullName evidence="2">Unannotated protein</fullName>
    </submittedName>
</protein>
<feature type="domain" description="NodB homology" evidence="1">
    <location>
        <begin position="66"/>
        <end position="256"/>
    </location>
</feature>
<reference evidence="2" key="1">
    <citation type="submission" date="2020-05" db="EMBL/GenBank/DDBJ databases">
        <authorList>
            <person name="Chiriac C."/>
            <person name="Salcher M."/>
            <person name="Ghai R."/>
            <person name="Kavagutti S V."/>
        </authorList>
    </citation>
    <scope>NUCLEOTIDE SEQUENCE</scope>
</reference>
<evidence type="ECO:0000259" key="1">
    <source>
        <dbReference type="PROSITE" id="PS51677"/>
    </source>
</evidence>